<protein>
    <submittedName>
        <fullName evidence="3">DUF1320 domain-containing protein</fullName>
    </submittedName>
    <submittedName>
        <fullName evidence="2">Phage gp36-like protein</fullName>
    </submittedName>
</protein>
<accession>A0A6I4UFD4</accession>
<evidence type="ECO:0000313" key="5">
    <source>
        <dbReference type="Proteomes" id="UP000548685"/>
    </source>
</evidence>
<gene>
    <name evidence="2" type="ORF">FHS52_001120</name>
    <name evidence="3" type="ORF">GRI59_01045</name>
</gene>
<dbReference type="Proteomes" id="UP000430021">
    <property type="component" value="Unassembled WGS sequence"/>
</dbReference>
<dbReference type="InterPro" id="IPR009752">
    <property type="entry name" value="Phage_Mu_GpJ"/>
</dbReference>
<comment type="caution">
    <text evidence="3">The sequence shown here is derived from an EMBL/GenBank/DDBJ whole genome shotgun (WGS) entry which is preliminary data.</text>
</comment>
<evidence type="ECO:0000313" key="2">
    <source>
        <dbReference type="EMBL" id="MBB3775177.1"/>
    </source>
</evidence>
<dbReference type="AlphaFoldDB" id="A0A6I4UFD4"/>
<evidence type="ECO:0000313" key="3">
    <source>
        <dbReference type="EMBL" id="MXP37196.1"/>
    </source>
</evidence>
<evidence type="ECO:0000313" key="4">
    <source>
        <dbReference type="Proteomes" id="UP000430021"/>
    </source>
</evidence>
<proteinExistence type="predicted"/>
<dbReference type="EMBL" id="JACICE010000001">
    <property type="protein sequence ID" value="MBB3775177.1"/>
    <property type="molecule type" value="Genomic_DNA"/>
</dbReference>
<feature type="region of interest" description="Disordered" evidence="1">
    <location>
        <begin position="118"/>
        <end position="143"/>
    </location>
</feature>
<keyword evidence="5" id="KW-1185">Reference proteome</keyword>
<dbReference type="Proteomes" id="UP000548685">
    <property type="component" value="Unassembled WGS sequence"/>
</dbReference>
<reference evidence="3 4" key="1">
    <citation type="submission" date="2019-12" db="EMBL/GenBank/DDBJ databases">
        <title>Genomic-based taxomic classification of the family Erythrobacteraceae.</title>
        <authorList>
            <person name="Xu L."/>
        </authorList>
    </citation>
    <scope>NUCLEOTIDE SEQUENCE [LARGE SCALE GENOMIC DNA]</scope>
    <source>
        <strain evidence="3 4">JCM 10282</strain>
    </source>
</reference>
<dbReference type="RefSeq" id="WP_160759352.1">
    <property type="nucleotide sequence ID" value="NZ_BAAADZ010000002.1"/>
</dbReference>
<dbReference type="Pfam" id="PF07030">
    <property type="entry name" value="Phage_Mu_Gp36"/>
    <property type="match status" value="1"/>
</dbReference>
<reference evidence="2 5" key="2">
    <citation type="submission" date="2020-08" db="EMBL/GenBank/DDBJ databases">
        <title>Genomic Encyclopedia of Type Strains, Phase IV (KMG-IV): sequencing the most valuable type-strain genomes for metagenomic binning, comparative biology and taxonomic classification.</title>
        <authorList>
            <person name="Goeker M."/>
        </authorList>
    </citation>
    <scope>NUCLEOTIDE SEQUENCE [LARGE SCALE GENOMIC DNA]</scope>
    <source>
        <strain evidence="2 5">DSM 8510</strain>
    </source>
</reference>
<feature type="compositionally biased region" description="Basic and acidic residues" evidence="1">
    <location>
        <begin position="127"/>
        <end position="143"/>
    </location>
</feature>
<evidence type="ECO:0000256" key="1">
    <source>
        <dbReference type="SAM" id="MobiDB-lite"/>
    </source>
</evidence>
<name>A0A6I4UFD4_9SPHN</name>
<dbReference type="OrthoDB" id="9812088at2"/>
<dbReference type="EMBL" id="WTYB01000001">
    <property type="protein sequence ID" value="MXP37196.1"/>
    <property type="molecule type" value="Genomic_DNA"/>
</dbReference>
<sequence length="143" mass="15393">MSYATLQQMIDKHGETMLVELTDRAAPPTGEIEEGVVLQELANTDAMIDGYLAARYKLPLAEVPALLVPLAIAITIYKLHVYSAPEKIEADYKAAIADLDRIARGIIRLPGAAGVEPASSGASGVRTNDRARPFTEDNLKGFI</sequence>
<organism evidence="3 4">
    <name type="scientific">Erythrobacter ramosus</name>
    <dbReference type="NCBI Taxonomy" id="35811"/>
    <lineage>
        <taxon>Bacteria</taxon>
        <taxon>Pseudomonadati</taxon>
        <taxon>Pseudomonadota</taxon>
        <taxon>Alphaproteobacteria</taxon>
        <taxon>Sphingomonadales</taxon>
        <taxon>Erythrobacteraceae</taxon>
        <taxon>Erythrobacter/Porphyrobacter group</taxon>
        <taxon>Erythrobacter</taxon>
    </lineage>
</organism>